<dbReference type="GO" id="GO:0000287">
    <property type="term" value="F:magnesium ion binding"/>
    <property type="evidence" value="ECO:0007669"/>
    <property type="project" value="UniProtKB-UniRule"/>
</dbReference>
<evidence type="ECO:0000256" key="4">
    <source>
        <dbReference type="ARBA" id="ARBA00023052"/>
    </source>
</evidence>
<dbReference type="InterPro" id="IPR011766">
    <property type="entry name" value="TPP_enzyme_TPP-bd"/>
</dbReference>
<dbReference type="PIRSF" id="PIRSF004983">
    <property type="entry name" value="MenD"/>
    <property type="match status" value="1"/>
</dbReference>
<feature type="domain" description="Thiamine pyrophosphate enzyme N-terminal TPP-binding" evidence="9">
    <location>
        <begin position="8"/>
        <end position="120"/>
    </location>
</feature>
<comment type="subunit">
    <text evidence="6">Homodimer.</text>
</comment>
<keyword evidence="1 6" id="KW-0808">Transferase</keyword>
<dbReference type="SUPFAM" id="SSF52518">
    <property type="entry name" value="Thiamin diphosphate-binding fold (THDP-binding)"/>
    <property type="match status" value="2"/>
</dbReference>
<keyword evidence="4 6" id="KW-0786">Thiamine pyrophosphate</keyword>
<dbReference type="InterPro" id="IPR012001">
    <property type="entry name" value="Thiamin_PyroP_enz_TPP-bd_dom"/>
</dbReference>
<organism evidence="10 11">
    <name type="scientific">Kutzneria kofuensis</name>
    <dbReference type="NCBI Taxonomy" id="103725"/>
    <lineage>
        <taxon>Bacteria</taxon>
        <taxon>Bacillati</taxon>
        <taxon>Actinomycetota</taxon>
        <taxon>Actinomycetes</taxon>
        <taxon>Pseudonocardiales</taxon>
        <taxon>Pseudonocardiaceae</taxon>
        <taxon>Kutzneria</taxon>
    </lineage>
</organism>
<comment type="function">
    <text evidence="6">Catalyzes the thiamine diphosphate-dependent decarboxylation of 2-oxoglutarate and the subsequent addition of the resulting succinic semialdehyde-thiamine pyrophosphate anion to isochorismate to yield 2-succinyl-5-enolpyruvyl-6-hydroxy-3-cyclohexene-1-carboxylate (SEPHCHC).</text>
</comment>
<dbReference type="Pfam" id="PF02776">
    <property type="entry name" value="TPP_enzyme_N"/>
    <property type="match status" value="1"/>
</dbReference>
<dbReference type="RefSeq" id="WP_184864290.1">
    <property type="nucleotide sequence ID" value="NZ_BAAAWY010000022.1"/>
</dbReference>
<dbReference type="InterPro" id="IPR004433">
    <property type="entry name" value="MenaQ_synth_MenD"/>
</dbReference>
<dbReference type="Gene3D" id="3.40.50.1220">
    <property type="entry name" value="TPP-binding domain"/>
    <property type="match status" value="1"/>
</dbReference>
<keyword evidence="2 6" id="KW-0479">Metal-binding</keyword>
<protein>
    <recommendedName>
        <fullName evidence="6">2-succinyl-5-enolpyruvyl-6-hydroxy-3-cyclohexene-1-carboxylate synthase</fullName>
        <shortName evidence="6">SEPHCHC synthase</shortName>
        <ecNumber evidence="6">2.2.1.9</ecNumber>
    </recommendedName>
    <alternativeName>
        <fullName evidence="6">Menaquinone biosynthesis protein MenD</fullName>
    </alternativeName>
</protein>
<dbReference type="Proteomes" id="UP000585638">
    <property type="component" value="Unassembled WGS sequence"/>
</dbReference>
<dbReference type="GO" id="GO:0009234">
    <property type="term" value="P:menaquinone biosynthetic process"/>
    <property type="evidence" value="ECO:0007669"/>
    <property type="project" value="UniProtKB-UniRule"/>
</dbReference>
<dbReference type="GO" id="GO:0070204">
    <property type="term" value="F:2-succinyl-5-enolpyruvyl-6-hydroxy-3-cyclohexene-1-carboxylic-acid synthase activity"/>
    <property type="evidence" value="ECO:0007669"/>
    <property type="project" value="UniProtKB-UniRule"/>
</dbReference>
<evidence type="ECO:0000256" key="6">
    <source>
        <dbReference type="HAMAP-Rule" id="MF_01659"/>
    </source>
</evidence>
<evidence type="ECO:0000259" key="8">
    <source>
        <dbReference type="Pfam" id="PF02775"/>
    </source>
</evidence>
<dbReference type="UniPathway" id="UPA00079"/>
<name>A0A7W9KIG0_9PSEU</name>
<comment type="similarity">
    <text evidence="6">Belongs to the TPP enzyme family. MenD subfamily.</text>
</comment>
<dbReference type="UniPathway" id="UPA01057">
    <property type="reaction ID" value="UER00164"/>
</dbReference>
<keyword evidence="5 6" id="KW-0464">Manganese</keyword>
<dbReference type="GO" id="GO:0030976">
    <property type="term" value="F:thiamine pyrophosphate binding"/>
    <property type="evidence" value="ECO:0007669"/>
    <property type="project" value="UniProtKB-UniRule"/>
</dbReference>
<comment type="catalytic activity">
    <reaction evidence="6">
        <text>isochorismate + 2-oxoglutarate + H(+) = 5-enolpyruvoyl-6-hydroxy-2-succinyl-cyclohex-3-ene-1-carboxylate + CO2</text>
        <dbReference type="Rhea" id="RHEA:25593"/>
        <dbReference type="ChEBI" id="CHEBI:15378"/>
        <dbReference type="ChEBI" id="CHEBI:16526"/>
        <dbReference type="ChEBI" id="CHEBI:16810"/>
        <dbReference type="ChEBI" id="CHEBI:29780"/>
        <dbReference type="ChEBI" id="CHEBI:58818"/>
        <dbReference type="EC" id="2.2.1.9"/>
    </reaction>
</comment>
<dbReference type="Gene3D" id="3.40.50.970">
    <property type="match status" value="2"/>
</dbReference>
<reference evidence="10 11" key="1">
    <citation type="submission" date="2020-08" db="EMBL/GenBank/DDBJ databases">
        <title>Sequencing the genomes of 1000 actinobacteria strains.</title>
        <authorList>
            <person name="Klenk H.-P."/>
        </authorList>
    </citation>
    <scope>NUCLEOTIDE SEQUENCE [LARGE SCALE GENOMIC DNA]</scope>
    <source>
        <strain evidence="10 11">DSM 43851</strain>
    </source>
</reference>
<evidence type="ECO:0000256" key="3">
    <source>
        <dbReference type="ARBA" id="ARBA00022842"/>
    </source>
</evidence>
<sequence>MNPSTAQARVLVDELVRNDVRQVVLCPGSRNAALAIALHHAAVAGRLTLHVRIDERSAGFLALGIARGTGRPVAVVCTSGTAVANLHPAMLEAAHSHVPLIALTADRPVELVGSGASQTTVQHGVFGALVSTADFPMAERRAGQNAVWRGMVCRSLRSDGPVHLNVPFREPLVPDGDDDWPGSLEGRPDDRPWTSVSSVAESRSGATEIGHLGERTLVVVGDISPEIARATSSFAAAAGWPVIVEPLAAAAGDTIATGSLMLAVGLPAELRPDSLLVVGHPSLSRGVQRVIRETPVVHVISDHPQWTDPQHEADYVTGPLAVEPPRFGDAWLSRWQDADVSAKSAVDKFLADEPWPTGLHVARELVDALPYGATLFLGSSNPVRDVDLAAAHRADLHLFANRGLAGIDGTLSCAVGVSLGVEHGYALVGDLTFLHDINGLLIGPGEVRPNLTVVVLNDDGGGIFSLLEQGSPEHADSFERVFGTPHGADLAALCAGYGVPHTLVRTAGEFRDALAPATGIQVVEVRADRTRLRDRHFRLRSVVEEAVLTD</sequence>
<evidence type="ECO:0000256" key="1">
    <source>
        <dbReference type="ARBA" id="ARBA00022679"/>
    </source>
</evidence>
<dbReference type="AlphaFoldDB" id="A0A7W9KIG0"/>
<evidence type="ECO:0000259" key="9">
    <source>
        <dbReference type="Pfam" id="PF02776"/>
    </source>
</evidence>
<dbReference type="CDD" id="cd02009">
    <property type="entry name" value="TPP_SHCHC_synthase"/>
    <property type="match status" value="1"/>
</dbReference>
<gene>
    <name evidence="6" type="primary">menD</name>
    <name evidence="10" type="ORF">BJ998_004337</name>
</gene>
<comment type="cofactor">
    <cofactor evidence="6">
        <name>thiamine diphosphate</name>
        <dbReference type="ChEBI" id="CHEBI:58937"/>
    </cofactor>
    <text evidence="6">Binds 1 thiamine pyrophosphate per subunit.</text>
</comment>
<evidence type="ECO:0000313" key="10">
    <source>
        <dbReference type="EMBL" id="MBB5893141.1"/>
    </source>
</evidence>
<evidence type="ECO:0000256" key="2">
    <source>
        <dbReference type="ARBA" id="ARBA00022723"/>
    </source>
</evidence>
<dbReference type="EC" id="2.2.1.9" evidence="6"/>
<accession>A0A7W9KIG0</accession>
<evidence type="ECO:0000313" key="11">
    <source>
        <dbReference type="Proteomes" id="UP000585638"/>
    </source>
</evidence>
<dbReference type="InterPro" id="IPR029061">
    <property type="entry name" value="THDP-binding"/>
</dbReference>
<dbReference type="Pfam" id="PF02775">
    <property type="entry name" value="TPP_enzyme_C"/>
    <property type="match status" value="1"/>
</dbReference>
<dbReference type="PANTHER" id="PTHR42916">
    <property type="entry name" value="2-SUCCINYL-5-ENOLPYRUVYL-6-HYDROXY-3-CYCLOHEXENE-1-CARBOXYLATE SYNTHASE"/>
    <property type="match status" value="1"/>
</dbReference>
<keyword evidence="6" id="KW-0474">Menaquinone biosynthesis</keyword>
<dbReference type="NCBIfam" id="TIGR00173">
    <property type="entry name" value="menD"/>
    <property type="match status" value="1"/>
</dbReference>
<proteinExistence type="inferred from homology"/>
<comment type="pathway">
    <text evidence="6">Quinol/quinone metabolism; 1,4-dihydroxy-2-naphthoate biosynthesis; 1,4-dihydroxy-2-naphthoate from chorismate: step 2/7.</text>
</comment>
<keyword evidence="3 6" id="KW-0460">Magnesium</keyword>
<comment type="cofactor">
    <cofactor evidence="6">
        <name>Mg(2+)</name>
        <dbReference type="ChEBI" id="CHEBI:18420"/>
    </cofactor>
    <cofactor evidence="6">
        <name>Mn(2+)</name>
        <dbReference type="ChEBI" id="CHEBI:29035"/>
    </cofactor>
</comment>
<feature type="region of interest" description="Disordered" evidence="7">
    <location>
        <begin position="173"/>
        <end position="195"/>
    </location>
</feature>
<evidence type="ECO:0000256" key="5">
    <source>
        <dbReference type="ARBA" id="ARBA00023211"/>
    </source>
</evidence>
<evidence type="ECO:0000256" key="7">
    <source>
        <dbReference type="SAM" id="MobiDB-lite"/>
    </source>
</evidence>
<dbReference type="EMBL" id="JACHIR010000001">
    <property type="protein sequence ID" value="MBB5893141.1"/>
    <property type="molecule type" value="Genomic_DNA"/>
</dbReference>
<comment type="pathway">
    <text evidence="6">Quinol/quinone metabolism; menaquinone biosynthesis.</text>
</comment>
<dbReference type="CDD" id="cd07037">
    <property type="entry name" value="TPP_PYR_MenD"/>
    <property type="match status" value="1"/>
</dbReference>
<feature type="domain" description="Thiamine pyrophosphate enzyme TPP-binding" evidence="8">
    <location>
        <begin position="395"/>
        <end position="518"/>
    </location>
</feature>
<dbReference type="GO" id="GO:0030145">
    <property type="term" value="F:manganese ion binding"/>
    <property type="evidence" value="ECO:0007669"/>
    <property type="project" value="UniProtKB-UniRule"/>
</dbReference>
<comment type="caution">
    <text evidence="10">The sequence shown here is derived from an EMBL/GenBank/DDBJ whole genome shotgun (WGS) entry which is preliminary data.</text>
</comment>
<dbReference type="HAMAP" id="MF_01659">
    <property type="entry name" value="MenD"/>
    <property type="match status" value="1"/>
</dbReference>
<keyword evidence="11" id="KW-1185">Reference proteome</keyword>
<dbReference type="PANTHER" id="PTHR42916:SF1">
    <property type="entry name" value="PROTEIN PHYLLO, CHLOROPLASTIC"/>
    <property type="match status" value="1"/>
</dbReference>